<reference evidence="7" key="2">
    <citation type="submission" date="2015-01" db="EMBL/GenBank/DDBJ databases">
        <title>Complete genome sequence of Methylobacterium aquaticum strain 22A.</title>
        <authorList>
            <person name="Tani A."/>
            <person name="Ogura Y."/>
            <person name="Hayashi T."/>
        </authorList>
    </citation>
    <scope>NUCLEOTIDE SEQUENCE [LARGE SCALE GENOMIC DNA]</scope>
    <source>
        <strain evidence="7">MA-22A</strain>
    </source>
</reference>
<evidence type="ECO:0000313" key="7">
    <source>
        <dbReference type="Proteomes" id="UP000061432"/>
    </source>
</evidence>
<accession>A0A0C6F5X6</accession>
<dbReference type="PANTHER" id="PTHR44196:SF1">
    <property type="entry name" value="DEHYDROGENASE_REDUCTASE SDR FAMILY MEMBER 7B"/>
    <property type="match status" value="1"/>
</dbReference>
<gene>
    <name evidence="6" type="primary">fabG</name>
    <name evidence="6" type="ORF">Maq22A_c26460</name>
</gene>
<keyword evidence="2" id="KW-0560">Oxidoreductase</keyword>
<evidence type="ECO:0000259" key="5">
    <source>
        <dbReference type="SMART" id="SM00822"/>
    </source>
</evidence>
<evidence type="ECO:0000313" key="6">
    <source>
        <dbReference type="EMBL" id="BAQ48156.1"/>
    </source>
</evidence>
<dbReference type="PRINTS" id="PR00081">
    <property type="entry name" value="GDHRDH"/>
</dbReference>
<dbReference type="InterPro" id="IPR057326">
    <property type="entry name" value="KR_dom"/>
</dbReference>
<evidence type="ECO:0000256" key="4">
    <source>
        <dbReference type="SAM" id="Phobius"/>
    </source>
</evidence>
<dbReference type="SMART" id="SM00822">
    <property type="entry name" value="PKS_KR"/>
    <property type="match status" value="1"/>
</dbReference>
<dbReference type="OrthoDB" id="9781689at2"/>
<dbReference type="RefSeq" id="WP_060849607.1">
    <property type="nucleotide sequence ID" value="NZ_AP014704.1"/>
</dbReference>
<dbReference type="KEGG" id="maqu:Maq22A_c26460"/>
<dbReference type="EMBL" id="AP014704">
    <property type="protein sequence ID" value="BAQ48156.1"/>
    <property type="molecule type" value="Genomic_DNA"/>
</dbReference>
<feature type="transmembrane region" description="Helical" evidence="4">
    <location>
        <begin position="305"/>
        <end position="328"/>
    </location>
</feature>
<dbReference type="Pfam" id="PF00106">
    <property type="entry name" value="adh_short"/>
    <property type="match status" value="1"/>
</dbReference>
<dbReference type="PANTHER" id="PTHR44196">
    <property type="entry name" value="DEHYDROGENASE/REDUCTASE SDR FAMILY MEMBER 7B"/>
    <property type="match status" value="1"/>
</dbReference>
<dbReference type="NCBIfam" id="NF005495">
    <property type="entry name" value="PRK07109.1"/>
    <property type="match status" value="1"/>
</dbReference>
<dbReference type="PROSITE" id="PS00061">
    <property type="entry name" value="ADH_SHORT"/>
    <property type="match status" value="1"/>
</dbReference>
<dbReference type="Gene3D" id="3.40.50.720">
    <property type="entry name" value="NAD(P)-binding Rossmann-like Domain"/>
    <property type="match status" value="1"/>
</dbReference>
<dbReference type="InterPro" id="IPR020904">
    <property type="entry name" value="Sc_DH/Rdtase_CS"/>
</dbReference>
<dbReference type="PRINTS" id="PR00080">
    <property type="entry name" value="SDRFAMILY"/>
</dbReference>
<comment type="similarity">
    <text evidence="1 3">Belongs to the short-chain dehydrogenases/reductases (SDR) family.</text>
</comment>
<keyword evidence="4" id="KW-0472">Membrane</keyword>
<evidence type="ECO:0000256" key="2">
    <source>
        <dbReference type="ARBA" id="ARBA00023002"/>
    </source>
</evidence>
<feature type="domain" description="Ketoreductase" evidence="5">
    <location>
        <begin position="3"/>
        <end position="184"/>
    </location>
</feature>
<name>A0A0C6F5X6_9HYPH</name>
<evidence type="ECO:0000256" key="3">
    <source>
        <dbReference type="RuleBase" id="RU000363"/>
    </source>
</evidence>
<dbReference type="InterPro" id="IPR002347">
    <property type="entry name" value="SDR_fam"/>
</dbReference>
<dbReference type="GO" id="GO:0016491">
    <property type="term" value="F:oxidoreductase activity"/>
    <property type="evidence" value="ECO:0007669"/>
    <property type="project" value="UniProtKB-KW"/>
</dbReference>
<dbReference type="PATRIC" id="fig|270351.10.peg.5076"/>
<dbReference type="GO" id="GO:0016020">
    <property type="term" value="C:membrane"/>
    <property type="evidence" value="ECO:0007669"/>
    <property type="project" value="TreeGrafter"/>
</dbReference>
<dbReference type="InterPro" id="IPR036291">
    <property type="entry name" value="NAD(P)-bd_dom_sf"/>
</dbReference>
<proteinExistence type="inferred from homology"/>
<organism evidence="6 7">
    <name type="scientific">Methylobacterium aquaticum</name>
    <dbReference type="NCBI Taxonomy" id="270351"/>
    <lineage>
        <taxon>Bacteria</taxon>
        <taxon>Pseudomonadati</taxon>
        <taxon>Pseudomonadota</taxon>
        <taxon>Alphaproteobacteria</taxon>
        <taxon>Hyphomicrobiales</taxon>
        <taxon>Methylobacteriaceae</taxon>
        <taxon>Methylobacterium</taxon>
    </lineage>
</organism>
<keyword evidence="4" id="KW-1133">Transmembrane helix</keyword>
<dbReference type="STRING" id="270351.Maq22A_c26460"/>
<sequence length="343" mass="36676">MARVAVVTGGTAGIGLATAHAFARDGWSVGIVARDEGRLRDAEAALRRHGGAVLAISADVADVEAVNDAADRFEAELGPIDTWVNNAMSSIVAPAPEIAPEEWRRVTETTYLSQVWGTLAALRHMRGRNRGTIVQVSSGLGLRAMPLQVPYCAAKHAVTGFTDGLRSEFLHEGVEINLTVVYLPAVNTPQFGWARTRTGAEQDIPAPVFDPRLCADAIRFAADHRRRDIYVGRSTMQMGLMQVVSPALSDRFMARGWDAQIGEAAPDKPGNLFAPAPGPAAIDGKFADKTTPTRSEFVTDRQRDVLVAGLAALAVGGVAALALGAGAARRLGRRRRRLLPRVF</sequence>
<dbReference type="AlphaFoldDB" id="A0A0C6F5X6"/>
<dbReference type="SUPFAM" id="SSF51735">
    <property type="entry name" value="NAD(P)-binding Rossmann-fold domains"/>
    <property type="match status" value="1"/>
</dbReference>
<protein>
    <submittedName>
        <fullName evidence="6">Short-chain dehydrogenase</fullName>
    </submittedName>
</protein>
<evidence type="ECO:0000256" key="1">
    <source>
        <dbReference type="ARBA" id="ARBA00006484"/>
    </source>
</evidence>
<keyword evidence="4" id="KW-0812">Transmembrane</keyword>
<dbReference type="Proteomes" id="UP000061432">
    <property type="component" value="Chromosome"/>
</dbReference>
<reference evidence="6 7" key="1">
    <citation type="journal article" date="2015" name="Genome Announc.">
        <title>Complete Genome Sequence of Methylobacterium aquaticum Strain 22A, Isolated from Racomitrium japonicum Moss.</title>
        <authorList>
            <person name="Tani A."/>
            <person name="Ogura Y."/>
            <person name="Hayashi T."/>
            <person name="Kimbara K."/>
        </authorList>
    </citation>
    <scope>NUCLEOTIDE SEQUENCE [LARGE SCALE GENOMIC DNA]</scope>
    <source>
        <strain evidence="6 7">MA-22A</strain>
    </source>
</reference>